<proteinExistence type="predicted"/>
<evidence type="ECO:0000313" key="2">
    <source>
        <dbReference type="Proteomes" id="UP001162131"/>
    </source>
</evidence>
<name>A0AAU9IAP1_9CILI</name>
<accession>A0AAU9IAP1</accession>
<organism evidence="1 2">
    <name type="scientific">Blepharisma stoltei</name>
    <dbReference type="NCBI Taxonomy" id="1481888"/>
    <lineage>
        <taxon>Eukaryota</taxon>
        <taxon>Sar</taxon>
        <taxon>Alveolata</taxon>
        <taxon>Ciliophora</taxon>
        <taxon>Postciliodesmatophora</taxon>
        <taxon>Heterotrichea</taxon>
        <taxon>Heterotrichida</taxon>
        <taxon>Blepharismidae</taxon>
        <taxon>Blepharisma</taxon>
    </lineage>
</organism>
<evidence type="ECO:0000313" key="1">
    <source>
        <dbReference type="EMBL" id="CAG9310402.1"/>
    </source>
</evidence>
<protein>
    <recommendedName>
        <fullName evidence="3">Ubiquitin-like domain-containing protein</fullName>
    </recommendedName>
</protein>
<dbReference type="EMBL" id="CAJZBQ010000002">
    <property type="protein sequence ID" value="CAG9310402.1"/>
    <property type="molecule type" value="Genomic_DNA"/>
</dbReference>
<comment type="caution">
    <text evidence="1">The sequence shown here is derived from an EMBL/GenBank/DDBJ whole genome shotgun (WGS) entry which is preliminary data.</text>
</comment>
<dbReference type="Proteomes" id="UP001162131">
    <property type="component" value="Unassembled WGS sequence"/>
</dbReference>
<keyword evidence="2" id="KW-1185">Reference proteome</keyword>
<sequence length="300" mass="34628">MGGCGSRTTSVKIIFSFDKRYFSSWTRKQWIPKETSFRQIHSEIKKALLSSYSQQKYKILLKFRSKFYSSHDPTTFLDLNAKNGEKVSISVVPKEETKGKDSINVRLHCCIEECICVFIKRRSTFCQLQEEILKSKTCCTQTDLKIVYKDLELSPEDLVPDIGNEALDVFSNSKPYESILSPWKIKKSGLVKEGLCMNVDCLAYKQIVSVNKGIGHFNLIAEMSLLNSEKCVICNEKLHNTHRIGFVNCVYSYSAVKNDETSQIENYRTVVDYEEFELIKQDEWIQFEITVSARSDNFFL</sequence>
<gene>
    <name evidence="1" type="ORF">BSTOLATCC_MIC1252</name>
</gene>
<dbReference type="AlphaFoldDB" id="A0AAU9IAP1"/>
<evidence type="ECO:0008006" key="3">
    <source>
        <dbReference type="Google" id="ProtNLM"/>
    </source>
</evidence>
<reference evidence="1" key="1">
    <citation type="submission" date="2021-09" db="EMBL/GenBank/DDBJ databases">
        <authorList>
            <consortium name="AG Swart"/>
            <person name="Singh M."/>
            <person name="Singh A."/>
            <person name="Seah K."/>
            <person name="Emmerich C."/>
        </authorList>
    </citation>
    <scope>NUCLEOTIDE SEQUENCE</scope>
    <source>
        <strain evidence="1">ATCC30299</strain>
    </source>
</reference>